<dbReference type="PANTHER" id="PTHR17985">
    <property type="entry name" value="SER/THR-RICH PROTEIN T10 IN DGCR REGION"/>
    <property type="match status" value="1"/>
</dbReference>
<reference evidence="1 2" key="1">
    <citation type="submission" date="2024-08" db="EMBL/GenBank/DDBJ databases">
        <title>Whole-genome sequencing of halo(alkali)philic microorganisms from hypersaline lakes.</title>
        <authorList>
            <person name="Sorokin D.Y."/>
            <person name="Merkel A.Y."/>
            <person name="Messina E."/>
            <person name="Yakimov M."/>
        </authorList>
    </citation>
    <scope>NUCLEOTIDE SEQUENCE [LARGE SCALE GENOMIC DNA]</scope>
    <source>
        <strain evidence="1 2">Cl-TMA</strain>
    </source>
</reference>
<protein>
    <submittedName>
        <fullName evidence="1">NRDE family protein</fullName>
    </submittedName>
</protein>
<name>A0ABV4TX90_9GAMM</name>
<dbReference type="InterPro" id="IPR008551">
    <property type="entry name" value="TANGO2"/>
</dbReference>
<dbReference type="PANTHER" id="PTHR17985:SF8">
    <property type="entry name" value="TRANSPORT AND GOLGI ORGANIZATION PROTEIN 2 HOMOLOG"/>
    <property type="match status" value="1"/>
</dbReference>
<organism evidence="1 2">
    <name type="scientific">Thiohalorhabdus methylotrophus</name>
    <dbReference type="NCBI Taxonomy" id="3242694"/>
    <lineage>
        <taxon>Bacteria</taxon>
        <taxon>Pseudomonadati</taxon>
        <taxon>Pseudomonadota</taxon>
        <taxon>Gammaproteobacteria</taxon>
        <taxon>Thiohalorhabdales</taxon>
        <taxon>Thiohalorhabdaceae</taxon>
        <taxon>Thiohalorhabdus</taxon>
    </lineage>
</organism>
<sequence>MCTLIVLRRPHHDWPLLVGANRDEMRGRAWERPGRHWPEKPEVVGGLDEHGHGSWLGVNRYGMVAAVANRTGTLGPMDDKRSRGELVLEALEHAEPERAASALAELEPRAYRAFNLLVGGPSTAYWIAHREDDGGDIEVREVGEGLHMLTSGDLDDPTDYRINFNLPRFREAAAPDPELEDWDTWRTLLADRGHPEGYASAAMNLDHDGFGTICSHLVAIPRYPGYGGGPQFWFAAGPPDRTPFESIAVPY</sequence>
<proteinExistence type="predicted"/>
<comment type="caution">
    <text evidence="1">The sequence shown here is derived from an EMBL/GenBank/DDBJ whole genome shotgun (WGS) entry which is preliminary data.</text>
</comment>
<dbReference type="Proteomes" id="UP001575181">
    <property type="component" value="Unassembled WGS sequence"/>
</dbReference>
<keyword evidence="2" id="KW-1185">Reference proteome</keyword>
<dbReference type="Gene3D" id="3.60.60.10">
    <property type="entry name" value="Penicillin V Acylase, Chain A"/>
    <property type="match status" value="1"/>
</dbReference>
<gene>
    <name evidence="1" type="ORF">ACERLL_14085</name>
</gene>
<accession>A0ABV4TX90</accession>
<dbReference type="RefSeq" id="WP_373656737.1">
    <property type="nucleotide sequence ID" value="NZ_JBGUAW010000009.1"/>
</dbReference>
<evidence type="ECO:0000313" key="2">
    <source>
        <dbReference type="Proteomes" id="UP001575181"/>
    </source>
</evidence>
<dbReference type="Pfam" id="PF05742">
    <property type="entry name" value="TANGO2"/>
    <property type="match status" value="1"/>
</dbReference>
<dbReference type="EMBL" id="JBGUAW010000009">
    <property type="protein sequence ID" value="MFA9461950.1"/>
    <property type="molecule type" value="Genomic_DNA"/>
</dbReference>
<evidence type="ECO:0000313" key="1">
    <source>
        <dbReference type="EMBL" id="MFA9461950.1"/>
    </source>
</evidence>